<evidence type="ECO:0000313" key="1">
    <source>
        <dbReference type="EMBL" id="VDM82718.1"/>
    </source>
</evidence>
<reference evidence="1 2" key="1">
    <citation type="submission" date="2018-11" db="EMBL/GenBank/DDBJ databases">
        <authorList>
            <consortium name="Pathogen Informatics"/>
        </authorList>
    </citation>
    <scope>NUCLEOTIDE SEQUENCE [LARGE SCALE GENOMIC DNA]</scope>
</reference>
<gene>
    <name evidence="1" type="ORF">SVUK_LOCUS17716</name>
</gene>
<dbReference type="Proteomes" id="UP000270094">
    <property type="component" value="Unassembled WGS sequence"/>
</dbReference>
<sequence length="88" mass="10114">MYSGINELVDLIDSPVRDIKDQSGPKLGPGCALDILRQIYTVTNGMREVWRCVVRDAEPTTIMAKTRDREVCEEIMCLRRSREGVTWR</sequence>
<protein>
    <submittedName>
        <fullName evidence="1">Uncharacterized protein</fullName>
    </submittedName>
</protein>
<organism evidence="1 2">
    <name type="scientific">Strongylus vulgaris</name>
    <name type="common">Blood worm</name>
    <dbReference type="NCBI Taxonomy" id="40348"/>
    <lineage>
        <taxon>Eukaryota</taxon>
        <taxon>Metazoa</taxon>
        <taxon>Ecdysozoa</taxon>
        <taxon>Nematoda</taxon>
        <taxon>Chromadorea</taxon>
        <taxon>Rhabditida</taxon>
        <taxon>Rhabditina</taxon>
        <taxon>Rhabditomorpha</taxon>
        <taxon>Strongyloidea</taxon>
        <taxon>Strongylidae</taxon>
        <taxon>Strongylus</taxon>
    </lineage>
</organism>
<keyword evidence="2" id="KW-1185">Reference proteome</keyword>
<dbReference type="EMBL" id="UYYB01119014">
    <property type="protein sequence ID" value="VDM82718.1"/>
    <property type="molecule type" value="Genomic_DNA"/>
</dbReference>
<accession>A0A3P7LUC7</accession>
<dbReference type="AlphaFoldDB" id="A0A3P7LUC7"/>
<name>A0A3P7LUC7_STRVU</name>
<proteinExistence type="predicted"/>
<evidence type="ECO:0000313" key="2">
    <source>
        <dbReference type="Proteomes" id="UP000270094"/>
    </source>
</evidence>